<keyword evidence="1" id="KW-0479">Metal-binding</keyword>
<keyword evidence="3" id="KW-0862">Zinc</keyword>
<evidence type="ECO:0000313" key="8">
    <source>
        <dbReference type="Proteomes" id="UP000478052"/>
    </source>
</evidence>
<evidence type="ECO:0000313" key="7">
    <source>
        <dbReference type="EMBL" id="KAF0703565.1"/>
    </source>
</evidence>
<dbReference type="GO" id="GO:0003677">
    <property type="term" value="F:DNA binding"/>
    <property type="evidence" value="ECO:0007669"/>
    <property type="project" value="UniProtKB-UniRule"/>
</dbReference>
<gene>
    <name evidence="7" type="ORF">FWK35_00030258</name>
</gene>
<dbReference type="SUPFAM" id="SSF57716">
    <property type="entry name" value="Glucocorticoid receptor-like (DNA-binding domain)"/>
    <property type="match status" value="1"/>
</dbReference>
<keyword evidence="8" id="KW-1185">Reference proteome</keyword>
<organism evidence="7 8">
    <name type="scientific">Aphis craccivora</name>
    <name type="common">Cowpea aphid</name>
    <dbReference type="NCBI Taxonomy" id="307492"/>
    <lineage>
        <taxon>Eukaryota</taxon>
        <taxon>Metazoa</taxon>
        <taxon>Ecdysozoa</taxon>
        <taxon>Arthropoda</taxon>
        <taxon>Hexapoda</taxon>
        <taxon>Insecta</taxon>
        <taxon>Pterygota</taxon>
        <taxon>Neoptera</taxon>
        <taxon>Paraneoptera</taxon>
        <taxon>Hemiptera</taxon>
        <taxon>Sternorrhyncha</taxon>
        <taxon>Aphidomorpha</taxon>
        <taxon>Aphidoidea</taxon>
        <taxon>Aphididae</taxon>
        <taxon>Aphidini</taxon>
        <taxon>Aphis</taxon>
        <taxon>Aphis</taxon>
    </lineage>
</organism>
<dbReference type="EMBL" id="VUJU01013836">
    <property type="protein sequence ID" value="KAF0703565.1"/>
    <property type="molecule type" value="Genomic_DNA"/>
</dbReference>
<dbReference type="Pfam" id="PF05485">
    <property type="entry name" value="THAP"/>
    <property type="match status" value="1"/>
</dbReference>
<evidence type="ECO:0000256" key="4">
    <source>
        <dbReference type="ARBA" id="ARBA00023125"/>
    </source>
</evidence>
<keyword evidence="2 5" id="KW-0863">Zinc-finger</keyword>
<accession>A0A6G0VNU7</accession>
<evidence type="ECO:0000256" key="3">
    <source>
        <dbReference type="ARBA" id="ARBA00022833"/>
    </source>
</evidence>
<keyword evidence="4 5" id="KW-0238">DNA-binding</keyword>
<evidence type="ECO:0000259" key="6">
    <source>
        <dbReference type="PROSITE" id="PS50950"/>
    </source>
</evidence>
<feature type="domain" description="THAP-type" evidence="6">
    <location>
        <begin position="1"/>
        <end position="89"/>
    </location>
</feature>
<dbReference type="Proteomes" id="UP000478052">
    <property type="component" value="Unassembled WGS sequence"/>
</dbReference>
<dbReference type="Gene3D" id="6.20.210.20">
    <property type="entry name" value="THAP domain"/>
    <property type="match status" value="1"/>
</dbReference>
<dbReference type="OrthoDB" id="6593297at2759"/>
<sequence>MQVCAFIDCYSGSTKIKSSNTKVHIYRFPKDSHMRDQWFEQIQKGSKETVNINFKTAAVCSLHFPPSSYLREQNKGTKHVKLYTHPWQKTKT</sequence>
<reference evidence="7 8" key="1">
    <citation type="submission" date="2019-08" db="EMBL/GenBank/DDBJ databases">
        <title>Whole genome of Aphis craccivora.</title>
        <authorList>
            <person name="Voronova N.V."/>
            <person name="Shulinski R.S."/>
            <person name="Bandarenka Y.V."/>
            <person name="Zhorov D.G."/>
            <person name="Warner D."/>
        </authorList>
    </citation>
    <scope>NUCLEOTIDE SEQUENCE [LARGE SCALE GENOMIC DNA]</scope>
    <source>
        <strain evidence="7">180601</strain>
        <tissue evidence="7">Whole Body</tissue>
    </source>
</reference>
<dbReference type="PROSITE" id="PS50950">
    <property type="entry name" value="ZF_THAP"/>
    <property type="match status" value="1"/>
</dbReference>
<evidence type="ECO:0000256" key="2">
    <source>
        <dbReference type="ARBA" id="ARBA00022771"/>
    </source>
</evidence>
<proteinExistence type="predicted"/>
<dbReference type="AlphaFoldDB" id="A0A6G0VNU7"/>
<name>A0A6G0VNU7_APHCR</name>
<comment type="caution">
    <text evidence="7">The sequence shown here is derived from an EMBL/GenBank/DDBJ whole genome shotgun (WGS) entry which is preliminary data.</text>
</comment>
<dbReference type="GO" id="GO:0008270">
    <property type="term" value="F:zinc ion binding"/>
    <property type="evidence" value="ECO:0007669"/>
    <property type="project" value="UniProtKB-KW"/>
</dbReference>
<evidence type="ECO:0000256" key="5">
    <source>
        <dbReference type="PROSITE-ProRule" id="PRU00309"/>
    </source>
</evidence>
<dbReference type="InterPro" id="IPR006612">
    <property type="entry name" value="THAP_Znf"/>
</dbReference>
<evidence type="ECO:0000256" key="1">
    <source>
        <dbReference type="ARBA" id="ARBA00022723"/>
    </source>
</evidence>
<protein>
    <submittedName>
        <fullName evidence="7">THAP-type domain-containing protein</fullName>
    </submittedName>
</protein>
<dbReference type="InterPro" id="IPR038441">
    <property type="entry name" value="THAP_Znf_sf"/>
</dbReference>